<dbReference type="Gene3D" id="3.40.50.720">
    <property type="entry name" value="NAD(P)-binding Rossmann-like Domain"/>
    <property type="match status" value="1"/>
</dbReference>
<reference evidence="9 10" key="1">
    <citation type="journal article" date="2019" name="Int. J. Syst. Evol. Microbiol.">
        <title>The Global Catalogue of Microorganisms (GCM) 10K type strain sequencing project: providing services to taxonomists for standard genome sequencing and annotation.</title>
        <authorList>
            <consortium name="The Broad Institute Genomics Platform"/>
            <consortium name="The Broad Institute Genome Sequencing Center for Infectious Disease"/>
            <person name="Wu L."/>
            <person name="Ma J."/>
        </authorList>
    </citation>
    <scope>NUCLEOTIDE SEQUENCE [LARGE SCALE GENOMIC DNA]</scope>
    <source>
        <strain evidence="9 10">WLHS5</strain>
    </source>
</reference>
<dbReference type="PANTHER" id="PTHR43818:SF1">
    <property type="entry name" value="GLYCOSYL HYDROLASE FAMILY 109 PROTEIN"/>
    <property type="match status" value="1"/>
</dbReference>
<dbReference type="InterPro" id="IPR049303">
    <property type="entry name" value="Glyco_hydro_109_C"/>
</dbReference>
<dbReference type="RefSeq" id="WP_382181145.1">
    <property type="nucleotide sequence ID" value="NZ_JBHSFA010000001.1"/>
</dbReference>
<feature type="region of interest" description="Disordered" evidence="6">
    <location>
        <begin position="18"/>
        <end position="52"/>
    </location>
</feature>
<comment type="cofactor">
    <cofactor evidence="1">
        <name>NAD(+)</name>
        <dbReference type="ChEBI" id="CHEBI:57540"/>
    </cofactor>
</comment>
<evidence type="ECO:0000259" key="7">
    <source>
        <dbReference type="Pfam" id="PF01408"/>
    </source>
</evidence>
<feature type="domain" description="Gfo/Idh/MocA-like oxidoreductase N-terminal" evidence="7">
    <location>
        <begin position="65"/>
        <end position="192"/>
    </location>
</feature>
<accession>A0ABD5PJ85</accession>
<dbReference type="Pfam" id="PF01408">
    <property type="entry name" value="GFO_IDH_MocA"/>
    <property type="match status" value="1"/>
</dbReference>
<dbReference type="SUPFAM" id="SSF51735">
    <property type="entry name" value="NAD(P)-binding Rossmann-fold domains"/>
    <property type="match status" value="1"/>
</dbReference>
<keyword evidence="5" id="KW-0326">Glycosidase</keyword>
<evidence type="ECO:0000256" key="4">
    <source>
        <dbReference type="ARBA" id="ARBA00023027"/>
    </source>
</evidence>
<dbReference type="PANTHER" id="PTHR43818">
    <property type="entry name" value="BCDNA.GH03377"/>
    <property type="match status" value="1"/>
</dbReference>
<evidence type="ECO:0000313" key="9">
    <source>
        <dbReference type="EMBL" id="MFC4540468.1"/>
    </source>
</evidence>
<evidence type="ECO:0000256" key="3">
    <source>
        <dbReference type="ARBA" id="ARBA00022801"/>
    </source>
</evidence>
<evidence type="ECO:0000313" key="10">
    <source>
        <dbReference type="Proteomes" id="UP001595898"/>
    </source>
</evidence>
<dbReference type="Gene3D" id="3.30.360.10">
    <property type="entry name" value="Dihydrodipicolinate Reductase, domain 2"/>
    <property type="match status" value="1"/>
</dbReference>
<evidence type="ECO:0000256" key="2">
    <source>
        <dbReference type="ARBA" id="ARBA00009329"/>
    </source>
</evidence>
<feature type="domain" description="Glycosyl hydrolase 109 C-terminal" evidence="8">
    <location>
        <begin position="204"/>
        <end position="358"/>
    </location>
</feature>
<evidence type="ECO:0000256" key="1">
    <source>
        <dbReference type="ARBA" id="ARBA00001911"/>
    </source>
</evidence>
<keyword evidence="4" id="KW-0520">NAD</keyword>
<sequence>MRRREYMTGLAGVTGMVTVTPTGKAIQDNTGQGPPENTPGQGPPENTPPRQGDSVFELADQIDNVRCGVVGLGNRGSGMVSHYDSMYPEKGEIKAICDLRKEAVDDTMDWFDENSEQDPDTYYGSENAYQDLCERDDIDVVFIHTHPQKHAEIAVYAMEQGSHAGVEVPAAITIEECWDLVDTAEKTQQQCIMLENVNYFHEEMWLLNMAQQGVFGDELTYAKGGYIHHLIGHYFFHAYWNNWRARYHYNRKGDLYPTHGLGPIAHYMDILRGDRMEYIVAHDSPETRMTQAAAELSDDHEFAGATDWANGDMATSIIATNEGKQITLQHDVKTTRPYNRHNELAGNKAFHTGYPSELTIDGEFTGQKSGDDGYDQYADEYEHPLWEVAGDLAEEHGGHGGGDWLMVYRLFDAFNDGRPQDMNVYEAATWSSVIPLSEISVEHGSAPVKFPNFTRGEWKKERDLQTMQFETIEEPGV</sequence>
<comment type="similarity">
    <text evidence="2">Belongs to the Gfo/Idh/MocA family. Glycosyl hydrolase 109 subfamily.</text>
</comment>
<dbReference type="InterPro" id="IPR036291">
    <property type="entry name" value="NAD(P)-bd_dom_sf"/>
</dbReference>
<proteinExistence type="inferred from homology"/>
<dbReference type="AlphaFoldDB" id="A0ABD5PJ85"/>
<dbReference type="EMBL" id="JBHSFA010000001">
    <property type="protein sequence ID" value="MFC4540468.1"/>
    <property type="molecule type" value="Genomic_DNA"/>
</dbReference>
<dbReference type="Pfam" id="PF21252">
    <property type="entry name" value="Glyco_hydro_109_C"/>
    <property type="match status" value="1"/>
</dbReference>
<protein>
    <submittedName>
        <fullName evidence="9">Gfo/Idh/MocA family protein</fullName>
    </submittedName>
</protein>
<evidence type="ECO:0000256" key="6">
    <source>
        <dbReference type="SAM" id="MobiDB-lite"/>
    </source>
</evidence>
<organism evidence="9 10">
    <name type="scientific">Halosolutus amylolyticus</name>
    <dbReference type="NCBI Taxonomy" id="2932267"/>
    <lineage>
        <taxon>Archaea</taxon>
        <taxon>Methanobacteriati</taxon>
        <taxon>Methanobacteriota</taxon>
        <taxon>Stenosarchaea group</taxon>
        <taxon>Halobacteria</taxon>
        <taxon>Halobacteriales</taxon>
        <taxon>Natrialbaceae</taxon>
        <taxon>Halosolutus</taxon>
    </lineage>
</organism>
<keyword evidence="10" id="KW-1185">Reference proteome</keyword>
<dbReference type="Proteomes" id="UP001595898">
    <property type="component" value="Unassembled WGS sequence"/>
</dbReference>
<name>A0ABD5PJ85_9EURY</name>
<gene>
    <name evidence="9" type="ORF">ACFO5R_00825</name>
</gene>
<keyword evidence="3" id="KW-0378">Hydrolase</keyword>
<dbReference type="InterPro" id="IPR050463">
    <property type="entry name" value="Gfo/Idh/MocA_oxidrdct_glycsds"/>
</dbReference>
<comment type="caution">
    <text evidence="9">The sequence shown here is derived from an EMBL/GenBank/DDBJ whole genome shotgun (WGS) entry which is preliminary data.</text>
</comment>
<evidence type="ECO:0000256" key="5">
    <source>
        <dbReference type="ARBA" id="ARBA00023295"/>
    </source>
</evidence>
<dbReference type="InterPro" id="IPR000683">
    <property type="entry name" value="Gfo/Idh/MocA-like_OxRdtase_N"/>
</dbReference>
<evidence type="ECO:0000259" key="8">
    <source>
        <dbReference type="Pfam" id="PF21252"/>
    </source>
</evidence>
<dbReference type="GO" id="GO:0016798">
    <property type="term" value="F:hydrolase activity, acting on glycosyl bonds"/>
    <property type="evidence" value="ECO:0007669"/>
    <property type="project" value="UniProtKB-KW"/>
</dbReference>